<dbReference type="PRINTS" id="PR00032">
    <property type="entry name" value="HTHARAC"/>
</dbReference>
<organism evidence="11 12">
    <name type="scientific">Paenibacillus crassostreae</name>
    <dbReference type="NCBI Taxonomy" id="1763538"/>
    <lineage>
        <taxon>Bacteria</taxon>
        <taxon>Bacillati</taxon>
        <taxon>Bacillota</taxon>
        <taxon>Bacilli</taxon>
        <taxon>Bacillales</taxon>
        <taxon>Paenibacillaceae</taxon>
        <taxon>Paenibacillus</taxon>
    </lineage>
</organism>
<reference evidence="11 12" key="1">
    <citation type="submission" date="2016-02" db="EMBL/GenBank/DDBJ databases">
        <title>Paenibacillus sp. LPB0068, isolated from Crassostrea gigas.</title>
        <authorList>
            <person name="Shin S.-K."/>
            <person name="Yi H."/>
        </authorList>
    </citation>
    <scope>NUCLEOTIDE SEQUENCE [LARGE SCALE GENOMIC DNA]</scope>
    <source>
        <strain evidence="11 12">LPB0068</strain>
    </source>
</reference>
<dbReference type="InterPro" id="IPR009057">
    <property type="entry name" value="Homeodomain-like_sf"/>
</dbReference>
<dbReference type="Proteomes" id="UP000077134">
    <property type="component" value="Unassembled WGS sequence"/>
</dbReference>
<dbReference type="SUPFAM" id="SSF46689">
    <property type="entry name" value="Homeodomain-like"/>
    <property type="match status" value="2"/>
</dbReference>
<dbReference type="Gene3D" id="1.10.10.60">
    <property type="entry name" value="Homeodomain-like"/>
    <property type="match status" value="2"/>
</dbReference>
<evidence type="ECO:0000259" key="10">
    <source>
        <dbReference type="PROSITE" id="PS50110"/>
    </source>
</evidence>
<evidence type="ECO:0000313" key="12">
    <source>
        <dbReference type="Proteomes" id="UP000077134"/>
    </source>
</evidence>
<dbReference type="STRING" id="1763538.LPB68_13130"/>
<evidence type="ECO:0000256" key="2">
    <source>
        <dbReference type="ARBA" id="ARBA00022490"/>
    </source>
</evidence>
<dbReference type="CDD" id="cd17536">
    <property type="entry name" value="REC_YesN-like"/>
    <property type="match status" value="1"/>
</dbReference>
<dbReference type="EMBL" id="LSFN01000036">
    <property type="protein sequence ID" value="OAB71850.1"/>
    <property type="molecule type" value="Genomic_DNA"/>
</dbReference>
<dbReference type="GO" id="GO:0000160">
    <property type="term" value="P:phosphorelay signal transduction system"/>
    <property type="evidence" value="ECO:0007669"/>
    <property type="project" value="UniProtKB-KW"/>
</dbReference>
<feature type="domain" description="Response regulatory" evidence="10">
    <location>
        <begin position="3"/>
        <end position="121"/>
    </location>
</feature>
<feature type="modified residue" description="4-aspartylphosphate" evidence="8">
    <location>
        <position position="55"/>
    </location>
</feature>
<dbReference type="SMART" id="SM00342">
    <property type="entry name" value="HTH_ARAC"/>
    <property type="match status" value="1"/>
</dbReference>
<dbReference type="GO" id="GO:0043565">
    <property type="term" value="F:sequence-specific DNA binding"/>
    <property type="evidence" value="ECO:0007669"/>
    <property type="project" value="InterPro"/>
</dbReference>
<accession>A0A167B960</accession>
<dbReference type="InterPro" id="IPR018060">
    <property type="entry name" value="HTH_AraC"/>
</dbReference>
<evidence type="ECO:0000313" key="11">
    <source>
        <dbReference type="EMBL" id="OAB71850.1"/>
    </source>
</evidence>
<evidence type="ECO:0000256" key="3">
    <source>
        <dbReference type="ARBA" id="ARBA00022553"/>
    </source>
</evidence>
<comment type="subcellular location">
    <subcellularLocation>
        <location evidence="1">Cytoplasm</location>
    </subcellularLocation>
</comment>
<dbReference type="InterPro" id="IPR020449">
    <property type="entry name" value="Tscrpt_reg_AraC-type_HTH"/>
</dbReference>
<sequence>MFRVILVDDEMYTRKGLMKLIDWEACGFQVVGEADNGEDALELIKDIQPELVITDIRMPVLDGLELIRRVTEEGIADPMFIILSGYDDFNYAQKALRYGVHDFILKPVDEIEFAATLQILREKLTSDRANRDLENNLLTGAMIEALILDHPDDAFLAEWEDRLMLKEVKGLYYMFAEMNDTHLSSEVGTSLSLSGFKETLQRTLQQITGGGQPFYLHEHRSRIGFIVPDSIIEIFQGEVRAFAETLLQHLKKETELRIFLYAGCKVECLADIRDSYRSAKEVLQYKYMHDDTGIVIHEGTLPTLQYISLDDGVYKQLVEQIEEMAFDKLDHTIKMMFANFRDKCYAPEAVKMNIHQCVMIIVKTMNEMGGDEQEISTLDKLLNWNDLNLSLSELRNVFAVFAEESGQYIAELRKKKHSGDIQKIRAYIESHYQENISLKSIAAQFYVNPVYLGQLFKKTYGVYFNDFLQQLRMNEAKRLLRQTDLRIYEVSERIGFGNSDYFVTKFEKMEGMTPSEYRNSLNKGGVHEDK</sequence>
<evidence type="ECO:0000259" key="9">
    <source>
        <dbReference type="PROSITE" id="PS01124"/>
    </source>
</evidence>
<keyword evidence="5" id="KW-0805">Transcription regulation</keyword>
<evidence type="ECO:0000256" key="5">
    <source>
        <dbReference type="ARBA" id="ARBA00023015"/>
    </source>
</evidence>
<dbReference type="PROSITE" id="PS50110">
    <property type="entry name" value="RESPONSE_REGULATORY"/>
    <property type="match status" value="1"/>
</dbReference>
<dbReference type="PANTHER" id="PTHR42713">
    <property type="entry name" value="HISTIDINE KINASE-RELATED"/>
    <property type="match status" value="1"/>
</dbReference>
<dbReference type="Pfam" id="PF12833">
    <property type="entry name" value="HTH_18"/>
    <property type="match status" value="1"/>
</dbReference>
<evidence type="ECO:0000256" key="6">
    <source>
        <dbReference type="ARBA" id="ARBA00023125"/>
    </source>
</evidence>
<dbReference type="GO" id="GO:0005737">
    <property type="term" value="C:cytoplasm"/>
    <property type="evidence" value="ECO:0007669"/>
    <property type="project" value="UniProtKB-SubCell"/>
</dbReference>
<keyword evidence="3 8" id="KW-0597">Phosphoprotein</keyword>
<dbReference type="KEGG" id="pcx:LPB68_13130"/>
<dbReference type="Gene3D" id="3.40.50.2300">
    <property type="match status" value="1"/>
</dbReference>
<dbReference type="PROSITE" id="PS01124">
    <property type="entry name" value="HTH_ARAC_FAMILY_2"/>
    <property type="match status" value="1"/>
</dbReference>
<name>A0A167B960_9BACL</name>
<keyword evidence="7" id="KW-0804">Transcription</keyword>
<dbReference type="InterPro" id="IPR018062">
    <property type="entry name" value="HTH_AraC-typ_CS"/>
</dbReference>
<evidence type="ECO:0000256" key="1">
    <source>
        <dbReference type="ARBA" id="ARBA00004496"/>
    </source>
</evidence>
<dbReference type="SUPFAM" id="SSF52172">
    <property type="entry name" value="CheY-like"/>
    <property type="match status" value="1"/>
</dbReference>
<feature type="domain" description="HTH araC/xylS-type" evidence="9">
    <location>
        <begin position="422"/>
        <end position="520"/>
    </location>
</feature>
<keyword evidence="2" id="KW-0963">Cytoplasm</keyword>
<dbReference type="Pfam" id="PF00072">
    <property type="entry name" value="Response_reg"/>
    <property type="match status" value="1"/>
</dbReference>
<dbReference type="GO" id="GO:0003700">
    <property type="term" value="F:DNA-binding transcription factor activity"/>
    <property type="evidence" value="ECO:0007669"/>
    <property type="project" value="InterPro"/>
</dbReference>
<dbReference type="PROSITE" id="PS00041">
    <property type="entry name" value="HTH_ARAC_FAMILY_1"/>
    <property type="match status" value="1"/>
</dbReference>
<evidence type="ECO:0000256" key="7">
    <source>
        <dbReference type="ARBA" id="ARBA00023163"/>
    </source>
</evidence>
<keyword evidence="12" id="KW-1185">Reference proteome</keyword>
<keyword evidence="6" id="KW-0238">DNA-binding</keyword>
<comment type="caution">
    <text evidence="11">The sequence shown here is derived from an EMBL/GenBank/DDBJ whole genome shotgun (WGS) entry which is preliminary data.</text>
</comment>
<keyword evidence="4" id="KW-0902">Two-component regulatory system</keyword>
<protein>
    <submittedName>
        <fullName evidence="11">Two-component system response regulator</fullName>
    </submittedName>
</protein>
<dbReference type="InterPro" id="IPR001789">
    <property type="entry name" value="Sig_transdc_resp-reg_receiver"/>
</dbReference>
<dbReference type="OrthoDB" id="342399at2"/>
<evidence type="ECO:0000256" key="8">
    <source>
        <dbReference type="PROSITE-ProRule" id="PRU00169"/>
    </source>
</evidence>
<proteinExistence type="predicted"/>
<dbReference type="PANTHER" id="PTHR42713:SF3">
    <property type="entry name" value="TRANSCRIPTIONAL REGULATORY PROTEIN HPTR"/>
    <property type="match status" value="1"/>
</dbReference>
<dbReference type="SMART" id="SM00448">
    <property type="entry name" value="REC"/>
    <property type="match status" value="1"/>
</dbReference>
<dbReference type="InterPro" id="IPR011006">
    <property type="entry name" value="CheY-like_superfamily"/>
</dbReference>
<dbReference type="AlphaFoldDB" id="A0A167B960"/>
<dbReference type="RefSeq" id="WP_068660485.1">
    <property type="nucleotide sequence ID" value="NZ_CP017770.1"/>
</dbReference>
<dbReference type="InterPro" id="IPR051552">
    <property type="entry name" value="HptR"/>
</dbReference>
<gene>
    <name evidence="11" type="ORF">PNBC_17760</name>
</gene>
<evidence type="ECO:0000256" key="4">
    <source>
        <dbReference type="ARBA" id="ARBA00023012"/>
    </source>
</evidence>